<dbReference type="STRING" id="204536.SULAZ_0921"/>
<dbReference type="AlphaFoldDB" id="C1DUV7"/>
<evidence type="ECO:0000256" key="3">
    <source>
        <dbReference type="ARBA" id="ARBA00022630"/>
    </source>
</evidence>
<evidence type="ECO:0000256" key="7">
    <source>
        <dbReference type="ARBA" id="ARBA00022842"/>
    </source>
</evidence>
<evidence type="ECO:0000256" key="11">
    <source>
        <dbReference type="PIRSR" id="PIRSR006268-2"/>
    </source>
</evidence>
<dbReference type="Gene3D" id="3.10.520.10">
    <property type="entry name" value="ApbE-like domains"/>
    <property type="match status" value="1"/>
</dbReference>
<dbReference type="InterPro" id="IPR024932">
    <property type="entry name" value="ApbE"/>
</dbReference>
<feature type="binding site" evidence="11">
    <location>
        <position position="153"/>
    </location>
    <ligand>
        <name>Mg(2+)</name>
        <dbReference type="ChEBI" id="CHEBI:18420"/>
    </ligand>
</feature>
<dbReference type="SUPFAM" id="SSF143631">
    <property type="entry name" value="ApbE-like"/>
    <property type="match status" value="1"/>
</dbReference>
<evidence type="ECO:0000313" key="12">
    <source>
        <dbReference type="EMBL" id="ACN98206.1"/>
    </source>
</evidence>
<keyword evidence="3 10" id="KW-0285">Flavoprotein</keyword>
<evidence type="ECO:0000256" key="2">
    <source>
        <dbReference type="ARBA" id="ARBA00016337"/>
    </source>
</evidence>
<dbReference type="KEGG" id="saf:SULAZ_0921"/>
<evidence type="ECO:0000256" key="5">
    <source>
        <dbReference type="ARBA" id="ARBA00022723"/>
    </source>
</evidence>
<organism evidence="12 13">
    <name type="scientific">Sulfurihydrogenibium azorense (strain DSM 15241 / OCM 825 / Az-Fu1)</name>
    <dbReference type="NCBI Taxonomy" id="204536"/>
    <lineage>
        <taxon>Bacteria</taxon>
        <taxon>Pseudomonadati</taxon>
        <taxon>Aquificota</taxon>
        <taxon>Aquificia</taxon>
        <taxon>Aquificales</taxon>
        <taxon>Hydrogenothermaceae</taxon>
        <taxon>Sulfurihydrogenibium</taxon>
    </lineage>
</organism>
<dbReference type="HOGENOM" id="CLU_044403_5_1_0"/>
<dbReference type="InterPro" id="IPR003374">
    <property type="entry name" value="ApbE-like_sf"/>
</dbReference>
<protein>
    <recommendedName>
        <fullName evidence="2 10">FAD:protein FMN transferase</fullName>
        <ecNumber evidence="1 10">2.7.1.180</ecNumber>
    </recommendedName>
    <alternativeName>
        <fullName evidence="8 10">Flavin transferase</fullName>
    </alternativeName>
</protein>
<feature type="binding site" evidence="11">
    <location>
        <position position="243"/>
    </location>
    <ligand>
        <name>Mg(2+)</name>
        <dbReference type="ChEBI" id="CHEBI:18420"/>
    </ligand>
</feature>
<dbReference type="Pfam" id="PF02424">
    <property type="entry name" value="ApbE"/>
    <property type="match status" value="1"/>
</dbReference>
<dbReference type="PANTHER" id="PTHR30040">
    <property type="entry name" value="THIAMINE BIOSYNTHESIS LIPOPROTEIN APBE"/>
    <property type="match status" value="1"/>
</dbReference>
<dbReference type="PIRSF" id="PIRSF006268">
    <property type="entry name" value="ApbE"/>
    <property type="match status" value="1"/>
</dbReference>
<comment type="cofactor">
    <cofactor evidence="11">
        <name>Mg(2+)</name>
        <dbReference type="ChEBI" id="CHEBI:18420"/>
    </cofactor>
    <cofactor evidence="11">
        <name>Mn(2+)</name>
        <dbReference type="ChEBI" id="CHEBI:29035"/>
    </cofactor>
    <text evidence="11">Magnesium. Can also use manganese.</text>
</comment>
<keyword evidence="7 10" id="KW-0460">Magnesium</keyword>
<evidence type="ECO:0000256" key="1">
    <source>
        <dbReference type="ARBA" id="ARBA00011955"/>
    </source>
</evidence>
<proteinExistence type="inferred from homology"/>
<reference evidence="12 13" key="1">
    <citation type="journal article" date="2009" name="J. Bacteriol.">
        <title>Complete and draft genome sequences of six members of the Aquificales.</title>
        <authorList>
            <person name="Reysenbach A.L."/>
            <person name="Hamamura N."/>
            <person name="Podar M."/>
            <person name="Griffiths E."/>
            <person name="Ferreira S."/>
            <person name="Hochstein R."/>
            <person name="Heidelberg J."/>
            <person name="Johnson J."/>
            <person name="Mead D."/>
            <person name="Pohorille A."/>
            <person name="Sarmiento M."/>
            <person name="Schweighofer K."/>
            <person name="Seshadri R."/>
            <person name="Voytek M.A."/>
        </authorList>
    </citation>
    <scope>NUCLEOTIDE SEQUENCE [LARGE SCALE GENOMIC DNA]</scope>
    <source>
        <strain evidence="13">Az-Fu1 / DSM 15241 / OCM 825</strain>
    </source>
</reference>
<keyword evidence="12" id="KW-0449">Lipoprotein</keyword>
<keyword evidence="6 10" id="KW-0274">FAD</keyword>
<dbReference type="PANTHER" id="PTHR30040:SF2">
    <property type="entry name" value="FAD:PROTEIN FMN TRANSFERASE"/>
    <property type="match status" value="1"/>
</dbReference>
<evidence type="ECO:0000256" key="10">
    <source>
        <dbReference type="PIRNR" id="PIRNR006268"/>
    </source>
</evidence>
<gene>
    <name evidence="12" type="ordered locus">SULAZ_0921</name>
</gene>
<keyword evidence="5 10" id="KW-0479">Metal-binding</keyword>
<evidence type="ECO:0000313" key="13">
    <source>
        <dbReference type="Proteomes" id="UP000001369"/>
    </source>
</evidence>
<sequence length="295" mass="34053">MTRLMLLFFLILSYTFSKAEEKVFNLMGTYAIIDLEDEQKIYETYRYLREIEDLLSDYKDDSEISLINKMAGKRPVKVSPITFEVIKKSMEICKLTKGAFDITVGSITINHRRLKMIDRKTAEKLVNCNNIVLDYKQNTVFLKKKYMAIDLGGIGKGFAIEKAYEKISTSKGFIAIAGDLKVWGHQRNIGIYNPIDKSVVAVGLNKRDFCLSTSGNYFQNHIIGKKTDILQVSVVYEECSFTDAISTGIFAMNEKERKKFLENVTFGYLIIYQDGRVEFNKKLLEYFEYLTFKPF</sequence>
<comment type="similarity">
    <text evidence="10">Belongs to the ApbE family.</text>
</comment>
<evidence type="ECO:0000256" key="9">
    <source>
        <dbReference type="ARBA" id="ARBA00048540"/>
    </source>
</evidence>
<dbReference type="RefSeq" id="WP_012673531.1">
    <property type="nucleotide sequence ID" value="NC_012438.1"/>
</dbReference>
<feature type="binding site" evidence="11">
    <location>
        <position position="247"/>
    </location>
    <ligand>
        <name>Mg(2+)</name>
        <dbReference type="ChEBI" id="CHEBI:18420"/>
    </ligand>
</feature>
<dbReference type="GO" id="GO:0016740">
    <property type="term" value="F:transferase activity"/>
    <property type="evidence" value="ECO:0007669"/>
    <property type="project" value="UniProtKB-UniRule"/>
</dbReference>
<dbReference type="GO" id="GO:0046872">
    <property type="term" value="F:metal ion binding"/>
    <property type="evidence" value="ECO:0007669"/>
    <property type="project" value="UniProtKB-UniRule"/>
</dbReference>
<keyword evidence="4 10" id="KW-0808">Transferase</keyword>
<evidence type="ECO:0000256" key="6">
    <source>
        <dbReference type="ARBA" id="ARBA00022827"/>
    </source>
</evidence>
<comment type="catalytic activity">
    <reaction evidence="9 10">
        <text>L-threonyl-[protein] + FAD = FMN-L-threonyl-[protein] + AMP + H(+)</text>
        <dbReference type="Rhea" id="RHEA:36847"/>
        <dbReference type="Rhea" id="RHEA-COMP:11060"/>
        <dbReference type="Rhea" id="RHEA-COMP:11061"/>
        <dbReference type="ChEBI" id="CHEBI:15378"/>
        <dbReference type="ChEBI" id="CHEBI:30013"/>
        <dbReference type="ChEBI" id="CHEBI:57692"/>
        <dbReference type="ChEBI" id="CHEBI:74257"/>
        <dbReference type="ChEBI" id="CHEBI:456215"/>
        <dbReference type="EC" id="2.7.1.180"/>
    </reaction>
</comment>
<keyword evidence="13" id="KW-1185">Reference proteome</keyword>
<dbReference type="EC" id="2.7.1.180" evidence="1 10"/>
<name>C1DUV7_SULAA</name>
<accession>C1DUV7</accession>
<evidence type="ECO:0000256" key="8">
    <source>
        <dbReference type="ARBA" id="ARBA00031306"/>
    </source>
</evidence>
<dbReference type="Proteomes" id="UP000001369">
    <property type="component" value="Chromosome"/>
</dbReference>
<dbReference type="eggNOG" id="COG1477">
    <property type="taxonomic scope" value="Bacteria"/>
</dbReference>
<dbReference type="EMBL" id="CP001229">
    <property type="protein sequence ID" value="ACN98206.1"/>
    <property type="molecule type" value="Genomic_DNA"/>
</dbReference>
<evidence type="ECO:0000256" key="4">
    <source>
        <dbReference type="ARBA" id="ARBA00022679"/>
    </source>
</evidence>